<feature type="transmembrane region" description="Helical" evidence="2">
    <location>
        <begin position="24"/>
        <end position="50"/>
    </location>
</feature>
<gene>
    <name evidence="3" type="ORF">RJ641_025879</name>
</gene>
<accession>A0AAN8ZPD3</accession>
<evidence type="ECO:0000256" key="1">
    <source>
        <dbReference type="SAM" id="MobiDB-lite"/>
    </source>
</evidence>
<dbReference type="Proteomes" id="UP001370490">
    <property type="component" value="Unassembled WGS sequence"/>
</dbReference>
<evidence type="ECO:0000313" key="3">
    <source>
        <dbReference type="EMBL" id="KAK6944777.1"/>
    </source>
</evidence>
<keyword evidence="4" id="KW-1185">Reference proteome</keyword>
<keyword evidence="2" id="KW-0472">Membrane</keyword>
<evidence type="ECO:0000256" key="2">
    <source>
        <dbReference type="SAM" id="Phobius"/>
    </source>
</evidence>
<evidence type="ECO:0000313" key="4">
    <source>
        <dbReference type="Proteomes" id="UP001370490"/>
    </source>
</evidence>
<dbReference type="AlphaFoldDB" id="A0AAN8ZPD3"/>
<protein>
    <submittedName>
        <fullName evidence="3">Uncharacterized protein</fullName>
    </submittedName>
</protein>
<dbReference type="EMBL" id="JBAMMX010000003">
    <property type="protein sequence ID" value="KAK6944777.1"/>
    <property type="molecule type" value="Genomic_DNA"/>
</dbReference>
<feature type="region of interest" description="Disordered" evidence="1">
    <location>
        <begin position="65"/>
        <end position="88"/>
    </location>
</feature>
<sequence length="141" mass="15478">MGDVPAGTSLIPPPAPHEKSHLLLLYYGLAVAVAATTVLAIYNIIVVIWCTTDRDQPNWLEPTLNQRLERSDQQSSGSGFRYKKEGSMSEVGDDEHDYVWFRSHSDCPLCRAPAVASGAQTMQKVQAEDSREAFLDSPVSA</sequence>
<keyword evidence="2" id="KW-1133">Transmembrane helix</keyword>
<name>A0AAN8ZPD3_9MAGN</name>
<proteinExistence type="predicted"/>
<organism evidence="3 4">
    <name type="scientific">Dillenia turbinata</name>
    <dbReference type="NCBI Taxonomy" id="194707"/>
    <lineage>
        <taxon>Eukaryota</taxon>
        <taxon>Viridiplantae</taxon>
        <taxon>Streptophyta</taxon>
        <taxon>Embryophyta</taxon>
        <taxon>Tracheophyta</taxon>
        <taxon>Spermatophyta</taxon>
        <taxon>Magnoliopsida</taxon>
        <taxon>eudicotyledons</taxon>
        <taxon>Gunneridae</taxon>
        <taxon>Pentapetalae</taxon>
        <taxon>Dilleniales</taxon>
        <taxon>Dilleniaceae</taxon>
        <taxon>Dillenia</taxon>
    </lineage>
</organism>
<comment type="caution">
    <text evidence="3">The sequence shown here is derived from an EMBL/GenBank/DDBJ whole genome shotgun (WGS) entry which is preliminary data.</text>
</comment>
<reference evidence="3 4" key="1">
    <citation type="submission" date="2023-12" db="EMBL/GenBank/DDBJ databases">
        <title>A high-quality genome assembly for Dillenia turbinata (Dilleniales).</title>
        <authorList>
            <person name="Chanderbali A."/>
        </authorList>
    </citation>
    <scope>NUCLEOTIDE SEQUENCE [LARGE SCALE GENOMIC DNA]</scope>
    <source>
        <strain evidence="3">LSX21</strain>
        <tissue evidence="3">Leaf</tissue>
    </source>
</reference>
<keyword evidence="2" id="KW-0812">Transmembrane</keyword>